<dbReference type="Pfam" id="PF01451">
    <property type="entry name" value="LMWPc"/>
    <property type="match status" value="1"/>
</dbReference>
<dbReference type="SMART" id="SM00226">
    <property type="entry name" value="LMWPc"/>
    <property type="match status" value="1"/>
</dbReference>
<evidence type="ECO:0000256" key="1">
    <source>
        <dbReference type="ARBA" id="ARBA00022849"/>
    </source>
</evidence>
<name>A0A933SAY5_UNCEI</name>
<dbReference type="SUPFAM" id="SSF52788">
    <property type="entry name" value="Phosphotyrosine protein phosphatases I"/>
    <property type="match status" value="1"/>
</dbReference>
<evidence type="ECO:0000313" key="3">
    <source>
        <dbReference type="EMBL" id="MBI5167900.1"/>
    </source>
</evidence>
<dbReference type="PANTHER" id="PTHR43428:SF1">
    <property type="entry name" value="ARSENATE REDUCTASE"/>
    <property type="match status" value="1"/>
</dbReference>
<protein>
    <submittedName>
        <fullName evidence="3">Arsenate reductase ArsC</fullName>
    </submittedName>
</protein>
<dbReference type="InterPro" id="IPR023485">
    <property type="entry name" value="Ptyr_pPase"/>
</dbReference>
<evidence type="ECO:0000313" key="4">
    <source>
        <dbReference type="Proteomes" id="UP000696931"/>
    </source>
</evidence>
<keyword evidence="1" id="KW-0059">Arsenical resistance</keyword>
<dbReference type="AlphaFoldDB" id="A0A933SAY5"/>
<dbReference type="GO" id="GO:0046685">
    <property type="term" value="P:response to arsenic-containing substance"/>
    <property type="evidence" value="ECO:0007669"/>
    <property type="project" value="UniProtKB-KW"/>
</dbReference>
<sequence>MTEPLVPDAFITRPPEKVLFLCLHNSSRSQIAEGFARALAPSTVVVMSAGTEPRGVNPHAVAVMQEAGIDISTQQSRHIDDLPWREADTVVTLCGEGAEVCPTVAGDVRRVHWPLPDPTQAPPERQLQVFREVRDEIRWRVASLWPGGE</sequence>
<dbReference type="EMBL" id="JACRIW010000004">
    <property type="protein sequence ID" value="MBI5167900.1"/>
    <property type="molecule type" value="Genomic_DNA"/>
</dbReference>
<dbReference type="PANTHER" id="PTHR43428">
    <property type="entry name" value="ARSENATE REDUCTASE"/>
    <property type="match status" value="1"/>
</dbReference>
<proteinExistence type="predicted"/>
<organism evidence="3 4">
    <name type="scientific">Eiseniibacteriota bacterium</name>
    <dbReference type="NCBI Taxonomy" id="2212470"/>
    <lineage>
        <taxon>Bacteria</taxon>
        <taxon>Candidatus Eiseniibacteriota</taxon>
    </lineage>
</organism>
<accession>A0A933SAY5</accession>
<dbReference type="CDD" id="cd16345">
    <property type="entry name" value="LMWP_ArsC"/>
    <property type="match status" value="1"/>
</dbReference>
<gene>
    <name evidence="3" type="ORF">HZA61_00285</name>
</gene>
<comment type="caution">
    <text evidence="3">The sequence shown here is derived from an EMBL/GenBank/DDBJ whole genome shotgun (WGS) entry which is preliminary data.</text>
</comment>
<dbReference type="InterPro" id="IPR036196">
    <property type="entry name" value="Ptyr_pPase_sf"/>
</dbReference>
<feature type="domain" description="Phosphotyrosine protein phosphatase I" evidence="2">
    <location>
        <begin position="16"/>
        <end position="147"/>
    </location>
</feature>
<dbReference type="Gene3D" id="3.40.50.2300">
    <property type="match status" value="1"/>
</dbReference>
<dbReference type="Proteomes" id="UP000696931">
    <property type="component" value="Unassembled WGS sequence"/>
</dbReference>
<reference evidence="3" key="1">
    <citation type="submission" date="2020-07" db="EMBL/GenBank/DDBJ databases">
        <title>Huge and variable diversity of episymbiotic CPR bacteria and DPANN archaea in groundwater ecosystems.</title>
        <authorList>
            <person name="He C.Y."/>
            <person name="Keren R."/>
            <person name="Whittaker M."/>
            <person name="Farag I.F."/>
            <person name="Doudna J."/>
            <person name="Cate J.H.D."/>
            <person name="Banfield J.F."/>
        </authorList>
    </citation>
    <scope>NUCLEOTIDE SEQUENCE</scope>
    <source>
        <strain evidence="3">NC_groundwater_1813_Pr3_B-0.1um_71_17</strain>
    </source>
</reference>
<evidence type="ECO:0000259" key="2">
    <source>
        <dbReference type="SMART" id="SM00226"/>
    </source>
</evidence>